<evidence type="ECO:0000256" key="1">
    <source>
        <dbReference type="ARBA" id="ARBA00022737"/>
    </source>
</evidence>
<dbReference type="InterPro" id="IPR012334">
    <property type="entry name" value="Pectin_lyas_fold"/>
</dbReference>
<dbReference type="SMART" id="SM00710">
    <property type="entry name" value="PbH1"/>
    <property type="match status" value="8"/>
</dbReference>
<evidence type="ECO:0000259" key="4">
    <source>
        <dbReference type="Pfam" id="PF13229"/>
    </source>
</evidence>
<keyword evidence="2" id="KW-0732">Signal</keyword>
<dbReference type="InterPro" id="IPR006626">
    <property type="entry name" value="PbH1"/>
</dbReference>
<dbReference type="PANTHER" id="PTHR22990:SF15">
    <property type="entry name" value="F-BOX ONLY PROTEIN 10"/>
    <property type="match status" value="1"/>
</dbReference>
<dbReference type="InterPro" id="IPR039448">
    <property type="entry name" value="Beta_helix"/>
</dbReference>
<dbReference type="InterPro" id="IPR051550">
    <property type="entry name" value="SCF-Subunits/Alg-Epimerases"/>
</dbReference>
<gene>
    <name evidence="5" type="ORF">KI810_08860</name>
</gene>
<feature type="domain" description="Periplasmic copper-binding protein NosD beta helix" evidence="3">
    <location>
        <begin position="359"/>
        <end position="476"/>
    </location>
</feature>
<evidence type="ECO:0000256" key="2">
    <source>
        <dbReference type="SAM" id="SignalP"/>
    </source>
</evidence>
<name>A0ABS5SCR3_9BACT</name>
<comment type="caution">
    <text evidence="5">The sequence shown here is derived from an EMBL/GenBank/DDBJ whole genome shotgun (WGS) entry which is preliminary data.</text>
</comment>
<dbReference type="Proteomes" id="UP000756860">
    <property type="component" value="Unassembled WGS sequence"/>
</dbReference>
<organism evidence="5 6">
    <name type="scientific">Geomobilimonas luticola</name>
    <dbReference type="NCBI Taxonomy" id="1114878"/>
    <lineage>
        <taxon>Bacteria</taxon>
        <taxon>Pseudomonadati</taxon>
        <taxon>Thermodesulfobacteriota</taxon>
        <taxon>Desulfuromonadia</taxon>
        <taxon>Geobacterales</taxon>
        <taxon>Geobacteraceae</taxon>
        <taxon>Geomobilimonas</taxon>
    </lineage>
</organism>
<dbReference type="EMBL" id="JAHCVK010000002">
    <property type="protein sequence ID" value="MBT0653163.1"/>
    <property type="molecule type" value="Genomic_DNA"/>
</dbReference>
<keyword evidence="1" id="KW-0677">Repeat</keyword>
<dbReference type="SUPFAM" id="SSF51126">
    <property type="entry name" value="Pectin lyase-like"/>
    <property type="match status" value="1"/>
</dbReference>
<protein>
    <submittedName>
        <fullName evidence="5">Right-handed parallel beta-helix repeat-containing protein</fullName>
    </submittedName>
</protein>
<dbReference type="Gene3D" id="2.160.20.10">
    <property type="entry name" value="Single-stranded right-handed beta-helix, Pectin lyase-like"/>
    <property type="match status" value="1"/>
</dbReference>
<feature type="signal peptide" evidence="2">
    <location>
        <begin position="1"/>
        <end position="23"/>
    </location>
</feature>
<sequence>MRIVFLGLLLLISQFAVPALVHSAPLPPAPPIPAAASVNARTYGSISAAISAAHGKTLVISDLQKLSGDLVIPSDVSLSIAKGGAIVNPAKYTVTIAGPFTAGLYKVFEGFRQGDIHFIDGSVKEVSPQWWGENSAASINKAINAFPKVFCPPGLYLIESEVLLNSNTHLRGVRGKTVFQRPRGVRYTGKNIAGVTYADPFMIGFYTYGSGNYSARTNVTVEGITVDGNSYNSTDSGRMAGIYLHSGSHLSVIDCEVKNLGRTADFVLSIGIAFSWVKDGVIKKCQSHDNSGDGINVFAFNQDVVVTENETYRNGVAGIEVEGRLGTSYNLPRNKRIVVARNYTHDNAGVPWGAGGSYGHGILVTWSDDVVVSDNVVSANTIWIGAITVMGSTNIVIRNNSITGNLSASPVDPTGYGIGIFAQYDVYGDNGVNRNINIANNSILNNRNGIFVRDAQDVSIVGNTIEGMATKSDGIIYEKGAVGKKLEVKGNVVKVRPGSSTIGIKGTREDVTITNNTFPD</sequence>
<proteinExistence type="predicted"/>
<dbReference type="InterPro" id="IPR011050">
    <property type="entry name" value="Pectin_lyase_fold/virulence"/>
</dbReference>
<evidence type="ECO:0000313" key="6">
    <source>
        <dbReference type="Proteomes" id="UP000756860"/>
    </source>
</evidence>
<feature type="chain" id="PRO_5046150407" evidence="2">
    <location>
        <begin position="24"/>
        <end position="520"/>
    </location>
</feature>
<feature type="domain" description="Right handed beta helix" evidence="4">
    <location>
        <begin position="219"/>
        <end position="323"/>
    </location>
</feature>
<evidence type="ECO:0000259" key="3">
    <source>
        <dbReference type="Pfam" id="PF05048"/>
    </source>
</evidence>
<evidence type="ECO:0000313" key="5">
    <source>
        <dbReference type="EMBL" id="MBT0653163.1"/>
    </source>
</evidence>
<accession>A0ABS5SCR3</accession>
<dbReference type="Pfam" id="PF13229">
    <property type="entry name" value="Beta_helix"/>
    <property type="match status" value="1"/>
</dbReference>
<keyword evidence="6" id="KW-1185">Reference proteome</keyword>
<dbReference type="RefSeq" id="WP_214175143.1">
    <property type="nucleotide sequence ID" value="NZ_JAHCVK010000002.1"/>
</dbReference>
<reference evidence="5 6" key="1">
    <citation type="submission" date="2021-05" db="EMBL/GenBank/DDBJ databases">
        <title>The draft genome of Geobacter luticola JCM 17780.</title>
        <authorList>
            <person name="Xu Z."/>
            <person name="Masuda Y."/>
            <person name="Itoh H."/>
            <person name="Senoo K."/>
        </authorList>
    </citation>
    <scope>NUCLEOTIDE SEQUENCE [LARGE SCALE GENOMIC DNA]</scope>
    <source>
        <strain evidence="5 6">JCM 17780</strain>
    </source>
</reference>
<dbReference type="InterPro" id="IPR007742">
    <property type="entry name" value="NosD_dom"/>
</dbReference>
<dbReference type="PANTHER" id="PTHR22990">
    <property type="entry name" value="F-BOX ONLY PROTEIN"/>
    <property type="match status" value="1"/>
</dbReference>
<dbReference type="Pfam" id="PF05048">
    <property type="entry name" value="NosD"/>
    <property type="match status" value="1"/>
</dbReference>